<evidence type="ECO:0000256" key="8">
    <source>
        <dbReference type="ARBA" id="ARBA00022833"/>
    </source>
</evidence>
<dbReference type="PANTHER" id="PTHR23389">
    <property type="entry name" value="CHROMOSOME TRANSMISSION FIDELITY FACTOR 18"/>
    <property type="match status" value="1"/>
</dbReference>
<name>A0A8J3E3M0_9PROT</name>
<dbReference type="InterPro" id="IPR001679">
    <property type="entry name" value="DNA_ligase"/>
</dbReference>
<dbReference type="InterPro" id="IPR004149">
    <property type="entry name" value="Znf_DNAligase_C4"/>
</dbReference>
<dbReference type="InterPro" id="IPR004150">
    <property type="entry name" value="NAD_DNA_ligase_OB"/>
</dbReference>
<dbReference type="InterPro" id="IPR010994">
    <property type="entry name" value="RuvA_2-like"/>
</dbReference>
<dbReference type="Pfam" id="PF00533">
    <property type="entry name" value="BRCT"/>
    <property type="match status" value="1"/>
</dbReference>
<feature type="binding site" evidence="15">
    <location>
        <position position="452"/>
    </location>
    <ligand>
        <name>Zn(2+)</name>
        <dbReference type="ChEBI" id="CHEBI:29105"/>
    </ligand>
</feature>
<keyword evidence="6 15" id="KW-0479">Metal-binding</keyword>
<comment type="catalytic activity">
    <reaction evidence="13 15 16">
        <text>NAD(+) + (deoxyribonucleotide)n-3'-hydroxyl + 5'-phospho-(deoxyribonucleotide)m = (deoxyribonucleotide)n+m + AMP + beta-nicotinamide D-nucleotide.</text>
        <dbReference type="EC" id="6.5.1.2"/>
    </reaction>
</comment>
<dbReference type="Gene3D" id="1.10.150.20">
    <property type="entry name" value="5' to 3' exonuclease, C-terminal subdomain"/>
    <property type="match status" value="2"/>
</dbReference>
<evidence type="ECO:0000256" key="13">
    <source>
        <dbReference type="ARBA" id="ARBA00034005"/>
    </source>
</evidence>
<keyword evidence="5 15" id="KW-0235">DNA replication</keyword>
<dbReference type="GO" id="GO:0006281">
    <property type="term" value="P:DNA repair"/>
    <property type="evidence" value="ECO:0007669"/>
    <property type="project" value="UniProtKB-KW"/>
</dbReference>
<keyword evidence="7 15" id="KW-0227">DNA damage</keyword>
<proteinExistence type="inferred from homology"/>
<keyword evidence="8 15" id="KW-0862">Zinc</keyword>
<dbReference type="GO" id="GO:0046872">
    <property type="term" value="F:metal ion binding"/>
    <property type="evidence" value="ECO:0007669"/>
    <property type="project" value="UniProtKB-KW"/>
</dbReference>
<protein>
    <recommendedName>
        <fullName evidence="3 15">DNA ligase</fullName>
        <ecNumber evidence="2 15">6.5.1.2</ecNumber>
    </recommendedName>
    <alternativeName>
        <fullName evidence="15">Polydeoxyribonucleotide synthase [NAD(+)]</fullName>
    </alternativeName>
</protein>
<dbReference type="Pfam" id="PF03119">
    <property type="entry name" value="DNA_ligase_ZBD"/>
    <property type="match status" value="1"/>
</dbReference>
<dbReference type="InterPro" id="IPR001357">
    <property type="entry name" value="BRCT_dom"/>
</dbReference>
<dbReference type="SMART" id="SM00292">
    <property type="entry name" value="BRCT"/>
    <property type="match status" value="1"/>
</dbReference>
<dbReference type="CDD" id="cd00114">
    <property type="entry name" value="LIGANc"/>
    <property type="match status" value="1"/>
</dbReference>
<dbReference type="InterPro" id="IPR033136">
    <property type="entry name" value="DNA_ligase_CS"/>
</dbReference>
<dbReference type="NCBIfam" id="TIGR00575">
    <property type="entry name" value="dnlj"/>
    <property type="match status" value="1"/>
</dbReference>
<dbReference type="Pfam" id="PF01653">
    <property type="entry name" value="DNA_ligase_aden"/>
    <property type="match status" value="1"/>
</dbReference>
<dbReference type="Gene3D" id="3.30.470.30">
    <property type="entry name" value="DNA ligase/mRNA capping enzyme"/>
    <property type="match status" value="1"/>
</dbReference>
<dbReference type="GO" id="GO:0005829">
    <property type="term" value="C:cytosol"/>
    <property type="evidence" value="ECO:0007669"/>
    <property type="project" value="TreeGrafter"/>
</dbReference>
<dbReference type="InterPro" id="IPR036420">
    <property type="entry name" value="BRCT_dom_sf"/>
</dbReference>
<evidence type="ECO:0000256" key="9">
    <source>
        <dbReference type="ARBA" id="ARBA00022842"/>
    </source>
</evidence>
<feature type="domain" description="BRCT" evidence="17">
    <location>
        <begin position="621"/>
        <end position="698"/>
    </location>
</feature>
<keyword evidence="11 15" id="KW-0234">DNA repair</keyword>
<dbReference type="FunFam" id="3.30.470.30:FF:000001">
    <property type="entry name" value="DNA ligase"/>
    <property type="match status" value="1"/>
</dbReference>
<dbReference type="Gene3D" id="1.10.287.610">
    <property type="entry name" value="Helix hairpin bin"/>
    <property type="match status" value="1"/>
</dbReference>
<dbReference type="RefSeq" id="WP_189045913.1">
    <property type="nucleotide sequence ID" value="NZ_BMJQ01000005.1"/>
</dbReference>
<evidence type="ECO:0000256" key="15">
    <source>
        <dbReference type="HAMAP-Rule" id="MF_01588"/>
    </source>
</evidence>
<dbReference type="SUPFAM" id="SSF56091">
    <property type="entry name" value="DNA ligase/mRNA capping enzyme, catalytic domain"/>
    <property type="match status" value="1"/>
</dbReference>
<evidence type="ECO:0000313" key="19">
    <source>
        <dbReference type="Proteomes" id="UP000646365"/>
    </source>
</evidence>
<dbReference type="InterPro" id="IPR012340">
    <property type="entry name" value="NA-bd_OB-fold"/>
</dbReference>
<feature type="binding site" evidence="15">
    <location>
        <position position="428"/>
    </location>
    <ligand>
        <name>Zn(2+)</name>
        <dbReference type="ChEBI" id="CHEBI:29105"/>
    </ligand>
</feature>
<dbReference type="PROSITE" id="PS50172">
    <property type="entry name" value="BRCT"/>
    <property type="match status" value="1"/>
</dbReference>
<evidence type="ECO:0000256" key="11">
    <source>
        <dbReference type="ARBA" id="ARBA00023204"/>
    </source>
</evidence>
<comment type="caution">
    <text evidence="18">The sequence shown here is derived from an EMBL/GenBank/DDBJ whole genome shotgun (WGS) entry which is preliminary data.</text>
</comment>
<dbReference type="SMART" id="SM00532">
    <property type="entry name" value="LIGANc"/>
    <property type="match status" value="1"/>
</dbReference>
<keyword evidence="10 15" id="KW-0520">NAD</keyword>
<feature type="binding site" evidence="15">
    <location>
        <position position="194"/>
    </location>
    <ligand>
        <name>NAD(+)</name>
        <dbReference type="ChEBI" id="CHEBI:57540"/>
    </ligand>
</feature>
<evidence type="ECO:0000256" key="7">
    <source>
        <dbReference type="ARBA" id="ARBA00022763"/>
    </source>
</evidence>
<evidence type="ECO:0000259" key="17">
    <source>
        <dbReference type="PROSITE" id="PS50172"/>
    </source>
</evidence>
<dbReference type="InterPro" id="IPR013840">
    <property type="entry name" value="DNAligase_N"/>
</dbReference>
<dbReference type="InterPro" id="IPR013839">
    <property type="entry name" value="DNAligase_adenylation"/>
</dbReference>
<feature type="binding site" evidence="15">
    <location>
        <begin position="98"/>
        <end position="99"/>
    </location>
    <ligand>
        <name>NAD(+)</name>
        <dbReference type="ChEBI" id="CHEBI:57540"/>
    </ligand>
</feature>
<dbReference type="Gene3D" id="3.40.50.10190">
    <property type="entry name" value="BRCT domain"/>
    <property type="match status" value="1"/>
</dbReference>
<comment type="cofactor">
    <cofactor evidence="15">
        <name>Mg(2+)</name>
        <dbReference type="ChEBI" id="CHEBI:18420"/>
    </cofactor>
    <cofactor evidence="15">
        <name>Mn(2+)</name>
        <dbReference type="ChEBI" id="CHEBI:29035"/>
    </cofactor>
</comment>
<evidence type="ECO:0000256" key="1">
    <source>
        <dbReference type="ARBA" id="ARBA00004067"/>
    </source>
</evidence>
<dbReference type="AlphaFoldDB" id="A0A8J3E3M0"/>
<dbReference type="GO" id="GO:0006260">
    <property type="term" value="P:DNA replication"/>
    <property type="evidence" value="ECO:0007669"/>
    <property type="project" value="UniProtKB-KW"/>
</dbReference>
<evidence type="ECO:0000256" key="14">
    <source>
        <dbReference type="ARBA" id="ARBA00060881"/>
    </source>
</evidence>
<sequence length="698" mass="75778">MTAPAIRHLSIDSAALTEEEAAAAMADLAAAIDYHGERYHAEDAPEISDAEYDALFHRLQELEARFPELIRADSPTNRVGATPAAGFGKVRHAIPMLSLGNAFSREDVEGFVDSVRNFLAELRADPNQALEVVAELKIDGLSCSLRYEKGQLVQAATRGDGQEGEDVTANVRTIENVPQRLKGAAPDILEVRGEVYMTDADFMALNERQQEAGGKLFANPRNAAAGSLRQLDPAITRSRPLRFFGYAWGEVSQPLGATQEEARQALAGFGFSLNEPSRLCRSVDEMLAFYEDIGNARATLGFSIDGIVYKVNRLDLQQRLGFVSRAPRWAIAHKFPPEQARTRLNGITLQVGRTGALTPVAELTPINVGGVMVGRATLHNEDYIADKDIRIGDMVVVQRAGDVIPQIVSVVPDLRPEGAEPWQPPTECPICHSAAVREPGEAKRFCTGGLVCEAQAVERLRHFVSRDAFDIEGLGWKTVVEFHEAGLIKTPADIFRLKASDIEGREGWKELSISKLLKSIEARKIIPLDRFILALGIRQVGQTTARLMAKHYRTLDHWREAMSAAADPESDAYRELMNIDGIGGDTAKDLTDFFIEENNRAAVDDLLGELETVEPFVLAAREGGVLDGKTVVFTGTLVQLTRGEAKARAEAAGAKVTGSVSAKTDYVVVGADAGSKAAKAQELGVATISEDDFLALIG</sequence>
<dbReference type="FunFam" id="2.40.50.140:FF:000012">
    <property type="entry name" value="DNA ligase"/>
    <property type="match status" value="1"/>
</dbReference>
<dbReference type="SUPFAM" id="SSF52113">
    <property type="entry name" value="BRCT domain"/>
    <property type="match status" value="1"/>
</dbReference>
<dbReference type="EMBL" id="BMJQ01000005">
    <property type="protein sequence ID" value="GGF17372.1"/>
    <property type="molecule type" value="Genomic_DNA"/>
</dbReference>
<organism evidence="18 19">
    <name type="scientific">Aliidongia dinghuensis</name>
    <dbReference type="NCBI Taxonomy" id="1867774"/>
    <lineage>
        <taxon>Bacteria</taxon>
        <taxon>Pseudomonadati</taxon>
        <taxon>Pseudomonadota</taxon>
        <taxon>Alphaproteobacteria</taxon>
        <taxon>Rhodospirillales</taxon>
        <taxon>Dongiaceae</taxon>
        <taxon>Aliidongia</taxon>
    </lineage>
</organism>
<accession>A0A8J3E3M0</accession>
<dbReference type="PANTHER" id="PTHR23389:SF9">
    <property type="entry name" value="DNA LIGASE"/>
    <property type="match status" value="1"/>
</dbReference>
<reference evidence="18" key="1">
    <citation type="journal article" date="2014" name="Int. J. Syst. Evol. Microbiol.">
        <title>Complete genome sequence of Corynebacterium casei LMG S-19264T (=DSM 44701T), isolated from a smear-ripened cheese.</title>
        <authorList>
            <consortium name="US DOE Joint Genome Institute (JGI-PGF)"/>
            <person name="Walter F."/>
            <person name="Albersmeier A."/>
            <person name="Kalinowski J."/>
            <person name="Ruckert C."/>
        </authorList>
    </citation>
    <scope>NUCLEOTIDE SEQUENCE</scope>
    <source>
        <strain evidence="18">CGMCC 1.15725</strain>
    </source>
</reference>
<evidence type="ECO:0000256" key="16">
    <source>
        <dbReference type="RuleBase" id="RU000618"/>
    </source>
</evidence>
<dbReference type="Proteomes" id="UP000646365">
    <property type="component" value="Unassembled WGS sequence"/>
</dbReference>
<dbReference type="PIRSF" id="PIRSF001604">
    <property type="entry name" value="LigA"/>
    <property type="match status" value="1"/>
</dbReference>
<dbReference type="InterPro" id="IPR041663">
    <property type="entry name" value="DisA/LigA_HHH"/>
</dbReference>
<gene>
    <name evidence="15 18" type="primary">ligA</name>
    <name evidence="18" type="ORF">GCM10011611_23990</name>
</gene>
<keyword evidence="19" id="KW-1185">Reference proteome</keyword>
<dbReference type="EC" id="6.5.1.2" evidence="2 15"/>
<keyword evidence="12 15" id="KW-0464">Manganese</keyword>
<dbReference type="FunFam" id="1.10.150.20:FF:000007">
    <property type="entry name" value="DNA ligase"/>
    <property type="match status" value="1"/>
</dbReference>
<evidence type="ECO:0000256" key="12">
    <source>
        <dbReference type="ARBA" id="ARBA00023211"/>
    </source>
</evidence>
<evidence type="ECO:0000256" key="6">
    <source>
        <dbReference type="ARBA" id="ARBA00022723"/>
    </source>
</evidence>
<dbReference type="Pfam" id="PF12826">
    <property type="entry name" value="HHH_2"/>
    <property type="match status" value="1"/>
</dbReference>
<feature type="binding site" evidence="15">
    <location>
        <position position="158"/>
    </location>
    <ligand>
        <name>NAD(+)</name>
        <dbReference type="ChEBI" id="CHEBI:57540"/>
    </ligand>
</feature>
<dbReference type="Gene3D" id="6.20.10.30">
    <property type="match status" value="1"/>
</dbReference>
<feature type="binding site" evidence="15">
    <location>
        <position position="334"/>
    </location>
    <ligand>
        <name>NAD(+)</name>
        <dbReference type="ChEBI" id="CHEBI:57540"/>
    </ligand>
</feature>
<comment type="function">
    <text evidence="1 15">DNA ligase that catalyzes the formation of phosphodiester linkages between 5'-phosphoryl and 3'-hydroxyl groups in double-stranded DNA using NAD as a coenzyme and as the energy source for the reaction. It is essential for DNA replication and repair of damaged DNA.</text>
</comment>
<feature type="active site" description="N6-AMP-lysine intermediate" evidence="15">
    <location>
        <position position="137"/>
    </location>
</feature>
<evidence type="ECO:0000256" key="10">
    <source>
        <dbReference type="ARBA" id="ARBA00023027"/>
    </source>
</evidence>
<keyword evidence="9 15" id="KW-0460">Magnesium</keyword>
<dbReference type="CDD" id="cd17748">
    <property type="entry name" value="BRCT_DNA_ligase_like"/>
    <property type="match status" value="1"/>
</dbReference>
<feature type="binding site" evidence="15">
    <location>
        <position position="446"/>
    </location>
    <ligand>
        <name>Zn(2+)</name>
        <dbReference type="ChEBI" id="CHEBI:29105"/>
    </ligand>
</feature>
<keyword evidence="4 15" id="KW-0436">Ligase</keyword>
<dbReference type="SUPFAM" id="SSF47781">
    <property type="entry name" value="RuvA domain 2-like"/>
    <property type="match status" value="1"/>
</dbReference>
<evidence type="ECO:0000313" key="18">
    <source>
        <dbReference type="EMBL" id="GGF17372.1"/>
    </source>
</evidence>
<dbReference type="InterPro" id="IPR018239">
    <property type="entry name" value="DNA_ligase_AS"/>
</dbReference>
<dbReference type="SUPFAM" id="SSF50249">
    <property type="entry name" value="Nucleic acid-binding proteins"/>
    <property type="match status" value="1"/>
</dbReference>
<dbReference type="GO" id="GO:0003911">
    <property type="term" value="F:DNA ligase (NAD+) activity"/>
    <property type="evidence" value="ECO:0007669"/>
    <property type="project" value="UniProtKB-UniRule"/>
</dbReference>
<evidence type="ECO:0000256" key="4">
    <source>
        <dbReference type="ARBA" id="ARBA00022598"/>
    </source>
</evidence>
<dbReference type="NCBIfam" id="NF005932">
    <property type="entry name" value="PRK07956.1"/>
    <property type="match status" value="1"/>
</dbReference>
<reference evidence="18" key="2">
    <citation type="submission" date="2020-09" db="EMBL/GenBank/DDBJ databases">
        <authorList>
            <person name="Sun Q."/>
            <person name="Zhou Y."/>
        </authorList>
    </citation>
    <scope>NUCLEOTIDE SEQUENCE</scope>
    <source>
        <strain evidence="18">CGMCC 1.15725</strain>
    </source>
</reference>
<evidence type="ECO:0000256" key="5">
    <source>
        <dbReference type="ARBA" id="ARBA00022705"/>
    </source>
</evidence>
<feature type="binding site" evidence="15">
    <location>
        <position position="431"/>
    </location>
    <ligand>
        <name>Zn(2+)</name>
        <dbReference type="ChEBI" id="CHEBI:29105"/>
    </ligand>
</feature>
<evidence type="ECO:0000256" key="3">
    <source>
        <dbReference type="ARBA" id="ARBA00013308"/>
    </source>
</evidence>
<feature type="binding site" evidence="15">
    <location>
        <begin position="49"/>
        <end position="53"/>
    </location>
    <ligand>
        <name>NAD(+)</name>
        <dbReference type="ChEBI" id="CHEBI:57540"/>
    </ligand>
</feature>
<dbReference type="Gene3D" id="2.40.50.140">
    <property type="entry name" value="Nucleic acid-binding proteins"/>
    <property type="match status" value="1"/>
</dbReference>
<feature type="binding site" evidence="15">
    <location>
        <position position="310"/>
    </location>
    <ligand>
        <name>NAD(+)</name>
        <dbReference type="ChEBI" id="CHEBI:57540"/>
    </ligand>
</feature>
<dbReference type="HAMAP" id="MF_01588">
    <property type="entry name" value="DNA_ligase_A"/>
    <property type="match status" value="1"/>
</dbReference>
<dbReference type="PROSITE" id="PS01055">
    <property type="entry name" value="DNA_LIGASE_N1"/>
    <property type="match status" value="1"/>
</dbReference>
<feature type="binding site" evidence="15">
    <location>
        <position position="135"/>
    </location>
    <ligand>
        <name>NAD(+)</name>
        <dbReference type="ChEBI" id="CHEBI:57540"/>
    </ligand>
</feature>
<dbReference type="PROSITE" id="PS01056">
    <property type="entry name" value="DNA_LIGASE_N2"/>
    <property type="match status" value="1"/>
</dbReference>
<comment type="similarity">
    <text evidence="14 15">Belongs to the NAD-dependent DNA ligase family. LigA subfamily.</text>
</comment>
<evidence type="ECO:0000256" key="2">
    <source>
        <dbReference type="ARBA" id="ARBA00012722"/>
    </source>
</evidence>
<dbReference type="Pfam" id="PF03120">
    <property type="entry name" value="OB_DNA_ligase"/>
    <property type="match status" value="1"/>
</dbReference>